<dbReference type="SMR" id="F6NX99"/>
<proteinExistence type="evidence at protein level"/>
<keyword evidence="7" id="KW-0325">Glycoprotein</keyword>
<feature type="region of interest" description="Disordered" evidence="10">
    <location>
        <begin position="1"/>
        <end position="315"/>
    </location>
</feature>
<dbReference type="GO" id="GO:0001671">
    <property type="term" value="F:ATPase activator activity"/>
    <property type="evidence" value="ECO:0007669"/>
    <property type="project" value="InterPro"/>
</dbReference>
<keyword evidence="3" id="KW-0597">Phosphoprotein</keyword>
<sequence length="579" mass="64180">MASYPTDKTSESDSDSSNINNAKNKEAETRDKNNETETCTDQDAQVKDFQSAGAQFENSSGDSSGNTGVDRVKKKGDDGQSGDTEHVHKEKDDVMPTQQTCSSGFQQNEQDQIVRHTGKTTNVSHAGKQEDAKHNSKSDMPKPISSGSHTEKLSYSKPNTLKTADEGKDRKPEIKEKDDAQSRDSINVDTEADGVGSSADSGEKNVTCPKEETTKLILTASQMETKTEKQVNKKSLSKSGVSSSGDSGQVKVDDDMPKPISSGSHTEKQPYSKYETLKTTDEGSDRKPEMKEEELPQHSPYSGLPQQRPPQIREGTDNNLPWIGIFVVLVSVVCGYYLHFSGSTPNKIPKQLDMVEVFNQEMEKLQASFPSQRQELWKRSLIHIRRHLKTEHPTEPVSLILTSGHRAEKTLGCLAQCLAQAFSTTRNSTFLSIDGKAKTSLDSDQVKLDIDSELTKAFESEKFAAVIHRFEELPPGSTLIFYRYCDHENAAFKNVFLAFTVMLDAEAEVPSNINLGRIEEMVQDHVKQKFVSSDKSAVFNQMDVDKLSGLWSRISHLILPVVAEKRIEQQGCGACDKPF</sequence>
<evidence type="ECO:0000256" key="8">
    <source>
        <dbReference type="ARBA" id="ARBA00023242"/>
    </source>
</evidence>
<feature type="compositionally biased region" description="Basic and acidic residues" evidence="10">
    <location>
        <begin position="127"/>
        <end position="140"/>
    </location>
</feature>
<keyword evidence="4" id="KW-0812">Transmembrane</keyword>
<feature type="compositionally biased region" description="Low complexity" evidence="10">
    <location>
        <begin position="233"/>
        <end position="250"/>
    </location>
</feature>
<comment type="subcellular location">
    <subcellularLocation>
        <location evidence="9">Endomembrane system</location>
        <topology evidence="9">Single-pass membrane protein</topology>
    </subcellularLocation>
    <subcellularLocation>
        <location evidence="1">Nucleus envelope</location>
    </subcellularLocation>
</comment>
<dbReference type="ZFIN" id="ZDB-GENE-050410-15">
    <property type="gene designation" value="zgc:112962"/>
</dbReference>
<keyword evidence="16" id="KW-1267">Proteomics identification</keyword>
<feature type="compositionally biased region" description="Basic and acidic residues" evidence="10">
    <location>
        <begin position="265"/>
        <end position="296"/>
    </location>
</feature>
<name>F6NX99_DANRE</name>
<organism evidence="12">
    <name type="scientific">Danio rerio</name>
    <name type="common">Zebrafish</name>
    <name type="synonym">Brachydanio rerio</name>
    <dbReference type="NCBI Taxonomy" id="7955"/>
    <lineage>
        <taxon>Eukaryota</taxon>
        <taxon>Metazoa</taxon>
        <taxon>Chordata</taxon>
        <taxon>Craniata</taxon>
        <taxon>Vertebrata</taxon>
        <taxon>Euteleostomi</taxon>
        <taxon>Actinopterygii</taxon>
        <taxon>Neopterygii</taxon>
        <taxon>Teleostei</taxon>
        <taxon>Ostariophysi</taxon>
        <taxon>Cypriniformes</taxon>
        <taxon>Danionidae</taxon>
        <taxon>Danioninae</taxon>
        <taxon>Danio</taxon>
    </lineage>
</organism>
<dbReference type="PANTHER" id="PTHR18843:SF7">
    <property type="entry name" value="LAMINA-ASSOCIATED POLYPEPTIDE 1B ISOFORM 1-RELATED"/>
    <property type="match status" value="1"/>
</dbReference>
<feature type="compositionally biased region" description="Basic and acidic residues" evidence="10">
    <location>
        <begin position="75"/>
        <end position="94"/>
    </location>
</feature>
<dbReference type="Proteomes" id="UP000000437">
    <property type="component" value="Chromosome 8"/>
</dbReference>
<dbReference type="InterPro" id="IPR008662">
    <property type="entry name" value="TOIP1/2"/>
</dbReference>
<dbReference type="ExpressionAtlas" id="F6NX99">
    <property type="expression patterns" value="baseline"/>
</dbReference>
<dbReference type="InterPro" id="IPR046753">
    <property type="entry name" value="TOIP1/2_C"/>
</dbReference>
<dbReference type="RefSeq" id="NP_001017552.2">
    <property type="nucleotide sequence ID" value="NM_001017552.3"/>
</dbReference>
<feature type="compositionally biased region" description="Polar residues" evidence="10">
    <location>
        <begin position="96"/>
        <end position="111"/>
    </location>
</feature>
<dbReference type="Gene3D" id="3.40.50.12190">
    <property type="match status" value="1"/>
</dbReference>
<keyword evidence="8" id="KW-0539">Nucleus</keyword>
<evidence type="ECO:0000313" key="12">
    <source>
        <dbReference type="Ensembl" id="ENSDARP00000091061"/>
    </source>
</evidence>
<gene>
    <name evidence="14" type="primary">wu:fb82d02</name>
    <name evidence="14" type="synonym">fb82d02</name>
    <name evidence="14 15" type="ORF">zgc:112962</name>
</gene>
<evidence type="ECO:0000256" key="1">
    <source>
        <dbReference type="ARBA" id="ARBA00004259"/>
    </source>
</evidence>
<dbReference type="InterPro" id="IPR038599">
    <property type="entry name" value="LAP1C-like_C_sf"/>
</dbReference>
<evidence type="ECO:0000256" key="10">
    <source>
        <dbReference type="SAM" id="MobiDB-lite"/>
    </source>
</evidence>
<dbReference type="AlphaFoldDB" id="F6NX99"/>
<dbReference type="Bgee" id="ENSDARG00000069102">
    <property type="expression patterns" value="Expressed in intestine and 28 other cell types or tissues"/>
</dbReference>
<dbReference type="EMBL" id="BX664618">
    <property type="status" value="NOT_ANNOTATED_CDS"/>
    <property type="molecule type" value="Genomic_DNA"/>
</dbReference>
<dbReference type="PANTHER" id="PTHR18843">
    <property type="entry name" value="TORSIN-1A-INTERACTING PROTEIN"/>
    <property type="match status" value="1"/>
</dbReference>
<accession>F6NX99</accession>
<evidence type="ECO:0000256" key="3">
    <source>
        <dbReference type="ARBA" id="ARBA00022553"/>
    </source>
</evidence>
<feature type="compositionally biased region" description="Basic and acidic residues" evidence="10">
    <location>
        <begin position="163"/>
        <end position="182"/>
    </location>
</feature>
<dbReference type="OrthoDB" id="6258998at2759"/>
<reference evidence="14" key="5">
    <citation type="journal article" date="2020" name="bioRxiv">
        <title>An intestinal cell type in zebrafish is the nexus for the SARS-CoV-2 receptor and the Renin-Angiotensin-Aldosterone System that contributes to COVID-19 comorbidities.</title>
        <authorList>
            <person name="Postlethwait J.H."/>
            <person name="Farnsworth D.R."/>
            <person name="Miller A.C."/>
        </authorList>
    </citation>
    <scope>NUCLEOTIDE SEQUENCE</scope>
    <source>
        <strain evidence="14">Tuebingen</strain>
    </source>
</reference>
<evidence type="ECO:0000256" key="5">
    <source>
        <dbReference type="ARBA" id="ARBA00022989"/>
    </source>
</evidence>
<evidence type="ECO:0000256" key="6">
    <source>
        <dbReference type="ARBA" id="ARBA00023136"/>
    </source>
</evidence>
<protein>
    <submittedName>
        <fullName evidence="14">Uncharacterized protein LOC548348 isoform 2</fullName>
    </submittedName>
    <submittedName>
        <fullName evidence="12">Zgc:112962</fullName>
    </submittedName>
</protein>
<reference evidence="14" key="3">
    <citation type="journal article" date="2015" name="Nat. Commun.">
        <title>RFX transcription factors are essential for hearing in mice.</title>
        <authorList>
            <person name="Elkon R."/>
            <person name="Milon B."/>
            <person name="Morrison L."/>
            <person name="Shah M."/>
            <person name="Vijayakumar S."/>
            <person name="Racherla M."/>
            <person name="Leitch C.C."/>
            <person name="Silipino L."/>
            <person name="Hadi S."/>
            <person name="Weiss-Gayet M."/>
            <person name="Barras E."/>
            <person name="Schmid C.D."/>
            <person name="Ait-Lounis A."/>
            <person name="Barnes A."/>
            <person name="Song Y."/>
            <person name="Eisenman D.J."/>
            <person name="Eliyahu E."/>
            <person name="Frolenkov G.I."/>
            <person name="Strome S.E."/>
            <person name="Durand B."/>
            <person name="Zaghloul N.A."/>
            <person name="Jones S.M."/>
            <person name="Reith W."/>
            <person name="Hertzano R."/>
        </authorList>
    </citation>
    <scope>NUCLEOTIDE SEQUENCE</scope>
    <source>
        <strain evidence="14">Tuebingen</strain>
    </source>
</reference>
<comment type="similarity">
    <text evidence="2">Belongs to the TOR1AIP family.</text>
</comment>
<evidence type="ECO:0000259" key="11">
    <source>
        <dbReference type="Pfam" id="PF05609"/>
    </source>
</evidence>
<keyword evidence="5" id="KW-1133">Transmembrane helix</keyword>
<reference evidence="14" key="6">
    <citation type="submission" date="2025-04" db="UniProtKB">
        <authorList>
            <consortium name="RefSeq"/>
        </authorList>
    </citation>
    <scope>IDENTIFICATION</scope>
    <source>
        <strain evidence="14">Tuebingen</strain>
    </source>
</reference>
<dbReference type="Pfam" id="PF05609">
    <property type="entry name" value="LAP1_C"/>
    <property type="match status" value="1"/>
</dbReference>
<evidence type="ECO:0000313" key="15">
    <source>
        <dbReference type="ZFIN" id="ZDB-GENE-050410-15"/>
    </source>
</evidence>
<evidence type="ECO:0000256" key="7">
    <source>
        <dbReference type="ARBA" id="ARBA00023180"/>
    </source>
</evidence>
<evidence type="ECO:0000313" key="14">
    <source>
        <dbReference type="RefSeq" id="NP_001017552.2"/>
    </source>
</evidence>
<dbReference type="AGR" id="ZFIN:ZDB-GENE-050410-15"/>
<feature type="compositionally biased region" description="Basic and acidic residues" evidence="10">
    <location>
        <begin position="23"/>
        <end position="35"/>
    </location>
</feature>
<evidence type="ECO:0000256" key="4">
    <source>
        <dbReference type="ARBA" id="ARBA00022692"/>
    </source>
</evidence>
<reference evidence="12 13" key="2">
    <citation type="journal article" date="2013" name="Nature">
        <title>The zebrafish reference genome sequence and its relationship to the human genome.</title>
        <authorList>
            <consortium name="Genome Reference Consortium Zebrafish"/>
            <person name="Howe K."/>
            <person name="Clark M.D."/>
            <person name="Torroja C.F."/>
            <person name="Torrance J."/>
            <person name="Berthelot C."/>
            <person name="Muffato M."/>
            <person name="Collins J.E."/>
            <person name="Humphray S."/>
            <person name="McLaren K."/>
            <person name="Matthews L."/>
            <person name="McLaren S."/>
            <person name="Sealy I."/>
            <person name="Caccamo M."/>
            <person name="Churcher C."/>
            <person name="Scott C."/>
            <person name="Barrett J.C."/>
            <person name="Koch R."/>
            <person name="Rauch G.J."/>
            <person name="White S."/>
            <person name="Chow W."/>
            <person name="Kilian B."/>
            <person name="Quintais L.T."/>
            <person name="Guerra-Assuncao J.A."/>
            <person name="Zhou Y."/>
            <person name="Gu Y."/>
            <person name="Yen J."/>
            <person name="Vogel J.H."/>
            <person name="Eyre T."/>
            <person name="Redmond S."/>
            <person name="Banerjee R."/>
            <person name="Chi J."/>
            <person name="Fu B."/>
            <person name="Langley E."/>
            <person name="Maguire S.F."/>
            <person name="Laird G.K."/>
            <person name="Lloyd D."/>
            <person name="Kenyon E."/>
            <person name="Donaldson S."/>
            <person name="Sehra H."/>
            <person name="Almeida-King J."/>
            <person name="Loveland J."/>
            <person name="Trevanion S."/>
            <person name="Jones M."/>
            <person name="Quail M."/>
            <person name="Willey D."/>
            <person name="Hunt A."/>
            <person name="Burton J."/>
            <person name="Sims S."/>
            <person name="McLay K."/>
            <person name="Plumb B."/>
            <person name="Davis J."/>
            <person name="Clee C."/>
            <person name="Oliver K."/>
            <person name="Clark R."/>
            <person name="Riddle C."/>
            <person name="Elliot D."/>
            <person name="Eliott D."/>
            <person name="Threadgold G."/>
            <person name="Harden G."/>
            <person name="Ware D."/>
            <person name="Begum S."/>
            <person name="Mortimore B."/>
            <person name="Mortimer B."/>
            <person name="Kerry G."/>
            <person name="Heath P."/>
            <person name="Phillimore B."/>
            <person name="Tracey A."/>
            <person name="Corby N."/>
            <person name="Dunn M."/>
            <person name="Johnson C."/>
            <person name="Wood J."/>
            <person name="Clark S."/>
            <person name="Pelan S."/>
            <person name="Griffiths G."/>
            <person name="Smith M."/>
            <person name="Glithero R."/>
            <person name="Howden P."/>
            <person name="Barker N."/>
            <person name="Lloyd C."/>
            <person name="Stevens C."/>
            <person name="Harley J."/>
            <person name="Holt K."/>
            <person name="Panagiotidis G."/>
            <person name="Lovell J."/>
            <person name="Beasley H."/>
            <person name="Henderson C."/>
            <person name="Gordon D."/>
            <person name="Auger K."/>
            <person name="Wright D."/>
            <person name="Collins J."/>
            <person name="Raisen C."/>
            <person name="Dyer L."/>
            <person name="Leung K."/>
            <person name="Robertson L."/>
            <person name="Ambridge K."/>
            <person name="Leongamornlert D."/>
            <person name="McGuire S."/>
            <person name="Gilderthorp R."/>
            <person name="Griffiths C."/>
            <person name="Manthravadi D."/>
            <person name="Nichol S."/>
            <person name="Barker G."/>
            <person name="Whitehead S."/>
            <person name="Kay M."/>
            <person name="Brown J."/>
            <person name="Murnane C."/>
            <person name="Gray E."/>
            <person name="Humphries M."/>
            <person name="Sycamore N."/>
            <person name="Barker D."/>
            <person name="Saunders D."/>
            <person name="Wallis J."/>
            <person name="Babbage A."/>
            <person name="Hammond S."/>
            <person name="Mashreghi-Mohammadi M."/>
            <person name="Barr L."/>
            <person name="Martin S."/>
            <person name="Wray P."/>
            <person name="Ellington A."/>
            <person name="Matthews N."/>
            <person name="Ellwood M."/>
            <person name="Woodmansey R."/>
            <person name="Clark G."/>
            <person name="Cooper J."/>
            <person name="Cooper J."/>
            <person name="Tromans A."/>
            <person name="Grafham D."/>
            <person name="Skuce C."/>
            <person name="Pandian R."/>
            <person name="Andrews R."/>
            <person name="Harrison E."/>
            <person name="Kimberley A."/>
            <person name="Garnett J."/>
            <person name="Fosker N."/>
            <person name="Hall R."/>
            <person name="Garner P."/>
            <person name="Kelly D."/>
            <person name="Bird C."/>
            <person name="Palmer S."/>
            <person name="Gehring I."/>
            <person name="Berger A."/>
            <person name="Dooley C.M."/>
            <person name="Ersan-Urun Z."/>
            <person name="Eser C."/>
            <person name="Geiger H."/>
            <person name="Geisler M."/>
            <person name="Karotki L."/>
            <person name="Kirn A."/>
            <person name="Konantz J."/>
            <person name="Konantz M."/>
            <person name="Oberlander M."/>
            <person name="Rudolph-Geiger S."/>
            <person name="Teucke M."/>
            <person name="Lanz C."/>
            <person name="Raddatz G."/>
            <person name="Osoegawa K."/>
            <person name="Zhu B."/>
            <person name="Rapp A."/>
            <person name="Widaa S."/>
            <person name="Langford C."/>
            <person name="Yang F."/>
            <person name="Schuster S.C."/>
            <person name="Carter N.P."/>
            <person name="Harrow J."/>
            <person name="Ning Z."/>
            <person name="Herrero J."/>
            <person name="Searle S.M."/>
            <person name="Enright A."/>
            <person name="Geisler R."/>
            <person name="Plasterk R.H."/>
            <person name="Lee C."/>
            <person name="Westerfield M."/>
            <person name="de Jong P.J."/>
            <person name="Zon L.I."/>
            <person name="Postlethwait J.H."/>
            <person name="Nusslein-Volhard C."/>
            <person name="Hubbard T.J."/>
            <person name="Roest Crollius H."/>
            <person name="Rogers J."/>
            <person name="Stemple D.L."/>
        </authorList>
    </citation>
    <scope>NUCLEOTIDE SEQUENCE [LARGE SCALE GENOMIC DNA]</scope>
    <source>
        <strain evidence="12">Tuebingen</strain>
    </source>
</reference>
<evidence type="ECO:0000313" key="13">
    <source>
        <dbReference type="Proteomes" id="UP000000437"/>
    </source>
</evidence>
<evidence type="ECO:0000256" key="9">
    <source>
        <dbReference type="ARBA" id="ARBA00037847"/>
    </source>
</evidence>
<dbReference type="GeneID" id="548348"/>
<dbReference type="Ensembl" id="ENSDART00000100288.4">
    <property type="protein sequence ID" value="ENSDARP00000091061.3"/>
    <property type="gene ID" value="ENSDARG00000069102.6"/>
</dbReference>
<accession>A0A8M1N586</accession>
<feature type="domain" description="Torsin-1A-interacting protein 1/2 AAA+ activator" evidence="11">
    <location>
        <begin position="350"/>
        <end position="572"/>
    </location>
</feature>
<keyword evidence="6" id="KW-0472">Membrane</keyword>
<reference evidence="14" key="4">
    <citation type="journal article" date="2016" name="BMC Genomics">
        <title>Gene evolution and gene expression after whole genome duplication in fish: the PhyloFish database.</title>
        <authorList>
            <person name="Pasquier J."/>
            <person name="Cabau C."/>
            <person name="Nguyen T."/>
            <person name="Jouanno E."/>
            <person name="Severac D."/>
            <person name="Braasch I."/>
            <person name="Journot L."/>
            <person name="Pontarotti P."/>
            <person name="Klopp C."/>
            <person name="Postlethwait J.H."/>
            <person name="Guiguen Y."/>
            <person name="Bobe J."/>
        </authorList>
    </citation>
    <scope>NUCLEOTIDE SEQUENCE</scope>
    <source>
        <strain evidence="14">Tuebingen</strain>
    </source>
</reference>
<evidence type="ECO:0007829" key="16">
    <source>
        <dbReference type="PeptideAtlas" id="F6NX99"/>
    </source>
</evidence>
<dbReference type="GO" id="GO:0005635">
    <property type="term" value="C:nuclear envelope"/>
    <property type="evidence" value="ECO:0007669"/>
    <property type="project" value="UniProtKB-SubCell"/>
</dbReference>
<keyword evidence="13" id="KW-1185">Reference proteome</keyword>
<evidence type="ECO:0000256" key="2">
    <source>
        <dbReference type="ARBA" id="ARBA00007860"/>
    </source>
</evidence>
<reference evidence="12" key="1">
    <citation type="submission" date="2012-02" db="UniProtKB">
        <authorList>
            <consortium name="Ensembl"/>
        </authorList>
    </citation>
    <scope>IDENTIFICATION</scope>
    <source>
        <strain evidence="12">Tuebingen</strain>
    </source>
</reference>
<dbReference type="GeneTree" id="ENSGT00390000012166"/>
<dbReference type="KEGG" id="dre:548348"/>
<feature type="compositionally biased region" description="Polar residues" evidence="10">
    <location>
        <begin position="52"/>
        <end position="67"/>
    </location>
</feature>